<evidence type="ECO:0008006" key="3">
    <source>
        <dbReference type="Google" id="ProtNLM"/>
    </source>
</evidence>
<protein>
    <recommendedName>
        <fullName evidence="3">TFIIB-type domain-containing protein</fullName>
    </recommendedName>
</protein>
<evidence type="ECO:0000313" key="1">
    <source>
        <dbReference type="EMBL" id="GHI74474.1"/>
    </source>
</evidence>
<evidence type="ECO:0000313" key="2">
    <source>
        <dbReference type="Proteomes" id="UP000608522"/>
    </source>
</evidence>
<proteinExistence type="predicted"/>
<dbReference type="EMBL" id="BNED01000001">
    <property type="protein sequence ID" value="GHI74474.1"/>
    <property type="molecule type" value="Genomic_DNA"/>
</dbReference>
<dbReference type="Proteomes" id="UP000608522">
    <property type="component" value="Unassembled WGS sequence"/>
</dbReference>
<gene>
    <name evidence="1" type="ORF">Sspor_00350</name>
</gene>
<dbReference type="RefSeq" id="WP_202197113.1">
    <property type="nucleotide sequence ID" value="NZ_BAAATO010000053.1"/>
</dbReference>
<organism evidence="1 2">
    <name type="scientific">Streptomyces spororaveus</name>
    <dbReference type="NCBI Taxonomy" id="284039"/>
    <lineage>
        <taxon>Bacteria</taxon>
        <taxon>Bacillati</taxon>
        <taxon>Actinomycetota</taxon>
        <taxon>Actinomycetes</taxon>
        <taxon>Kitasatosporales</taxon>
        <taxon>Streptomycetaceae</taxon>
        <taxon>Streptomyces</taxon>
    </lineage>
</organism>
<sequence length="78" mass="9062">MTRRKLIPEVWYCKYCYHRRRIDIGPDGSLIVCTVCGYGLAPLEDVIAAGSVRTWYEGICDAFYRKLESDPESDEWPQ</sequence>
<reference evidence="2" key="1">
    <citation type="submission" date="2023-07" db="EMBL/GenBank/DDBJ databases">
        <title>Whole genome shotgun sequence of Streptomyces spororaveus NBRC 15456.</title>
        <authorList>
            <person name="Komaki H."/>
            <person name="Tamura T."/>
        </authorList>
    </citation>
    <scope>NUCLEOTIDE SEQUENCE [LARGE SCALE GENOMIC DNA]</scope>
    <source>
        <strain evidence="2">NBRC 15456</strain>
    </source>
</reference>
<keyword evidence="2" id="KW-1185">Reference proteome</keyword>
<comment type="caution">
    <text evidence="1">The sequence shown here is derived from an EMBL/GenBank/DDBJ whole genome shotgun (WGS) entry which is preliminary data.</text>
</comment>
<accession>A0ABQ3T257</accession>
<name>A0ABQ3T257_9ACTN</name>